<evidence type="ECO:0000313" key="6">
    <source>
        <dbReference type="Proteomes" id="UP000435649"/>
    </source>
</evidence>
<organism evidence="5 6">
    <name type="scientific">Victivallis lenta</name>
    <dbReference type="NCBI Taxonomy" id="2606640"/>
    <lineage>
        <taxon>Bacteria</taxon>
        <taxon>Pseudomonadati</taxon>
        <taxon>Lentisphaerota</taxon>
        <taxon>Lentisphaeria</taxon>
        <taxon>Victivallales</taxon>
        <taxon>Victivallaceae</taxon>
        <taxon>Victivallis</taxon>
    </lineage>
</organism>
<dbReference type="Pfam" id="PF00005">
    <property type="entry name" value="ABC_tran"/>
    <property type="match status" value="2"/>
</dbReference>
<dbReference type="EMBL" id="VUNS01000003">
    <property type="protein sequence ID" value="MST96413.1"/>
    <property type="molecule type" value="Genomic_DNA"/>
</dbReference>
<keyword evidence="2 5" id="KW-0067">ATP-binding</keyword>
<dbReference type="InterPro" id="IPR003439">
    <property type="entry name" value="ABC_transporter-like_ATP-bd"/>
</dbReference>
<evidence type="ECO:0000313" key="5">
    <source>
        <dbReference type="EMBL" id="MST96413.1"/>
    </source>
</evidence>
<name>A0A844FZS6_9BACT</name>
<dbReference type="RefSeq" id="WP_154417175.1">
    <property type="nucleotide sequence ID" value="NZ_VUNS01000003.1"/>
</dbReference>
<evidence type="ECO:0000259" key="4">
    <source>
        <dbReference type="PROSITE" id="PS50893"/>
    </source>
</evidence>
<protein>
    <submittedName>
        <fullName evidence="5">ABC-F family ATP-binding cassette domain-containing protein</fullName>
    </submittedName>
</protein>
<dbReference type="PANTHER" id="PTHR42855">
    <property type="entry name" value="ABC TRANSPORTER ATP-BINDING SUBUNIT"/>
    <property type="match status" value="1"/>
</dbReference>
<dbReference type="SUPFAM" id="SSF52540">
    <property type="entry name" value="P-loop containing nucleoside triphosphate hydrolases"/>
    <property type="match status" value="2"/>
</dbReference>
<accession>A0A844FZS6</accession>
<proteinExistence type="predicted"/>
<gene>
    <name evidence="5" type="ORF">FYJ85_05050</name>
</gene>
<dbReference type="GO" id="GO:0016887">
    <property type="term" value="F:ATP hydrolysis activity"/>
    <property type="evidence" value="ECO:0007669"/>
    <property type="project" value="InterPro"/>
</dbReference>
<keyword evidence="1" id="KW-0547">Nucleotide-binding</keyword>
<dbReference type="GO" id="GO:0005524">
    <property type="term" value="F:ATP binding"/>
    <property type="evidence" value="ECO:0007669"/>
    <property type="project" value="UniProtKB-KW"/>
</dbReference>
<dbReference type="InterPro" id="IPR051309">
    <property type="entry name" value="ABCF_ATPase"/>
</dbReference>
<dbReference type="Gene3D" id="3.40.50.300">
    <property type="entry name" value="P-loop containing nucleotide triphosphate hydrolases"/>
    <property type="match status" value="2"/>
</dbReference>
<dbReference type="AlphaFoldDB" id="A0A844FZS6"/>
<evidence type="ECO:0000256" key="2">
    <source>
        <dbReference type="ARBA" id="ARBA00022840"/>
    </source>
</evidence>
<dbReference type="PROSITE" id="PS50893">
    <property type="entry name" value="ABC_TRANSPORTER_2"/>
    <property type="match status" value="1"/>
</dbReference>
<evidence type="ECO:0000256" key="3">
    <source>
        <dbReference type="SAM" id="MobiDB-lite"/>
    </source>
</evidence>
<dbReference type="Proteomes" id="UP000435649">
    <property type="component" value="Unassembled WGS sequence"/>
</dbReference>
<dbReference type="PANTHER" id="PTHR42855:SF1">
    <property type="entry name" value="ABC TRANSPORTER DOMAIN-CONTAINING PROTEIN"/>
    <property type="match status" value="1"/>
</dbReference>
<dbReference type="InterPro" id="IPR003593">
    <property type="entry name" value="AAA+_ATPase"/>
</dbReference>
<feature type="region of interest" description="Disordered" evidence="3">
    <location>
        <begin position="228"/>
        <end position="253"/>
    </location>
</feature>
<feature type="domain" description="ABC transporter" evidence="4">
    <location>
        <begin position="6"/>
        <end position="210"/>
    </location>
</feature>
<dbReference type="InterPro" id="IPR027417">
    <property type="entry name" value="P-loop_NTPase"/>
</dbReference>
<keyword evidence="6" id="KW-1185">Reference proteome</keyword>
<dbReference type="SMART" id="SM00382">
    <property type="entry name" value="AAA"/>
    <property type="match status" value="2"/>
</dbReference>
<reference evidence="5 6" key="1">
    <citation type="submission" date="2019-08" db="EMBL/GenBank/DDBJ databases">
        <title>In-depth cultivation of the pig gut microbiome towards novel bacterial diversity and tailored functional studies.</title>
        <authorList>
            <person name="Wylensek D."/>
            <person name="Hitch T.C.A."/>
            <person name="Clavel T."/>
        </authorList>
    </citation>
    <scope>NUCLEOTIDE SEQUENCE [LARGE SCALE GENOMIC DNA]</scope>
    <source>
        <strain evidence="5 6">BBE-744-WT-12</strain>
    </source>
</reference>
<sequence length="499" mass="55208">MSVPFLSFSHLVFGYPSAAGVLFDDLSCVFPGGWTGVVGFNGGGKTTLLKLAAGELRPESGRVDREGRFFLCSQECDAVPPELEELIVSPGRFAAELRDTLGIGSDWAVRWHTLSFGERKRSQIGCALIGGYDILLLDEPTNHLDAASSEQLRNALRSFGGIGLLVSHDRTLLDEFCEQCLFIEPGSVIMRSGGYSEGKRRREIERETLRATLSTEKAELDRMKRELQRRRGKAEAAQAKNSKRKLARHDHDGKGRIDAARVTGRSSAADNLVKRQRVRVERQAAEVAGLGTVADESYRFDIPYGVRSKRNVLFSLPAGRIRLGGGRFLDHPALEMAPADRIGIAGGNGLGKSTLIRRILPELRIDPERMLYLPQEIEKSEREAIAEKLASLSVRQRGSVMRIIHNLGSSPERVLASERLSPGELRKLHLALGVNDDIELLVMDEPTNHLDLPSVECLETALAAAQCALLLVSHDRRFLDRLCPVRWLLAKGRLQIERS</sequence>
<comment type="caution">
    <text evidence="5">The sequence shown here is derived from an EMBL/GenBank/DDBJ whole genome shotgun (WGS) entry which is preliminary data.</text>
</comment>
<evidence type="ECO:0000256" key="1">
    <source>
        <dbReference type="ARBA" id="ARBA00022741"/>
    </source>
</evidence>